<dbReference type="Pfam" id="PF00551">
    <property type="entry name" value="Formyl_trans_N"/>
    <property type="match status" value="1"/>
</dbReference>
<dbReference type="KEGG" id="smam:Mal15_36910"/>
<gene>
    <name evidence="2" type="primary">arnA</name>
    <name evidence="2" type="ORF">Mal15_36910</name>
</gene>
<dbReference type="AlphaFoldDB" id="A0A5B9MJ38"/>
<dbReference type="Gene3D" id="3.40.50.12230">
    <property type="match status" value="1"/>
</dbReference>
<dbReference type="Proteomes" id="UP000321353">
    <property type="component" value="Chromosome"/>
</dbReference>
<accession>A0A5B9MJ38</accession>
<name>A0A5B9MJ38_9BACT</name>
<feature type="domain" description="Formyl transferase N-terminal" evidence="1">
    <location>
        <begin position="1"/>
        <end position="168"/>
    </location>
</feature>
<sequence>MRIVVLGNGQFASNCLNVFCKFDDVDVALVLIDPDVSALHGLLEATCDRHAIPWKQTRAVNSPKIVREIRDLEPDYLFSIYNMRILRNALLDTPRLGTINFHNGPLPRYRGLNVYSWAIVNGESEYGVTWHFVDQGIDTGDVILQKHFPLDCDESPLSLSKKGFSAGVALLEDLVPQLLDGSFRRIPQDASKAVTYTGKDIPNSGWIDLTWPWQRVERFVRGLNYLPLPNPISMPTLSHQGKQFHPHLVQWCRQNADGEMPGQVVGFDRSSLEICVADAVVRMSDIVDADQNPVDLPDLLCDLDLGVGTRLSSES</sequence>
<dbReference type="CDD" id="cd08369">
    <property type="entry name" value="FMT_core"/>
    <property type="match status" value="1"/>
</dbReference>
<dbReference type="InterPro" id="IPR036477">
    <property type="entry name" value="Formyl_transf_N_sf"/>
</dbReference>
<dbReference type="RefSeq" id="WP_147868991.1">
    <property type="nucleotide sequence ID" value="NZ_CP036264.1"/>
</dbReference>
<protein>
    <submittedName>
        <fullName evidence="2">Bifunctional polymyxin resistance protein ArnA</fullName>
    </submittedName>
</protein>
<dbReference type="InterPro" id="IPR011034">
    <property type="entry name" value="Formyl_transferase-like_C_sf"/>
</dbReference>
<dbReference type="SUPFAM" id="SSF53328">
    <property type="entry name" value="Formyltransferase"/>
    <property type="match status" value="1"/>
</dbReference>
<dbReference type="PANTHER" id="PTHR11138">
    <property type="entry name" value="METHIONYL-TRNA FORMYLTRANSFERASE"/>
    <property type="match status" value="1"/>
</dbReference>
<dbReference type="EMBL" id="CP036264">
    <property type="protein sequence ID" value="QEF99625.1"/>
    <property type="molecule type" value="Genomic_DNA"/>
</dbReference>
<dbReference type="GO" id="GO:0005829">
    <property type="term" value="C:cytosol"/>
    <property type="evidence" value="ECO:0007669"/>
    <property type="project" value="TreeGrafter"/>
</dbReference>
<dbReference type="GO" id="GO:0004479">
    <property type="term" value="F:methionyl-tRNA formyltransferase activity"/>
    <property type="evidence" value="ECO:0007669"/>
    <property type="project" value="TreeGrafter"/>
</dbReference>
<dbReference type="SUPFAM" id="SSF50486">
    <property type="entry name" value="FMT C-terminal domain-like"/>
    <property type="match status" value="1"/>
</dbReference>
<reference evidence="2 3" key="1">
    <citation type="submission" date="2019-02" db="EMBL/GenBank/DDBJ databases">
        <title>Planctomycetal bacteria perform biofilm scaping via a novel small molecule.</title>
        <authorList>
            <person name="Jeske O."/>
            <person name="Boedeker C."/>
            <person name="Wiegand S."/>
            <person name="Breitling P."/>
            <person name="Kallscheuer N."/>
            <person name="Jogler M."/>
            <person name="Rohde M."/>
            <person name="Petersen J."/>
            <person name="Medema M.H."/>
            <person name="Surup F."/>
            <person name="Jogler C."/>
        </authorList>
    </citation>
    <scope>NUCLEOTIDE SEQUENCE [LARGE SCALE GENOMIC DNA]</scope>
    <source>
        <strain evidence="2 3">Mal15</strain>
    </source>
</reference>
<organism evidence="2 3">
    <name type="scientific">Stieleria maiorica</name>
    <dbReference type="NCBI Taxonomy" id="2795974"/>
    <lineage>
        <taxon>Bacteria</taxon>
        <taxon>Pseudomonadati</taxon>
        <taxon>Planctomycetota</taxon>
        <taxon>Planctomycetia</taxon>
        <taxon>Pirellulales</taxon>
        <taxon>Pirellulaceae</taxon>
        <taxon>Stieleria</taxon>
    </lineage>
</organism>
<evidence type="ECO:0000259" key="1">
    <source>
        <dbReference type="Pfam" id="PF00551"/>
    </source>
</evidence>
<dbReference type="PANTHER" id="PTHR11138:SF5">
    <property type="entry name" value="METHIONYL-TRNA FORMYLTRANSFERASE, MITOCHONDRIAL"/>
    <property type="match status" value="1"/>
</dbReference>
<evidence type="ECO:0000313" key="3">
    <source>
        <dbReference type="Proteomes" id="UP000321353"/>
    </source>
</evidence>
<dbReference type="InterPro" id="IPR002376">
    <property type="entry name" value="Formyl_transf_N"/>
</dbReference>
<evidence type="ECO:0000313" key="2">
    <source>
        <dbReference type="EMBL" id="QEF99625.1"/>
    </source>
</evidence>
<keyword evidence="3" id="KW-1185">Reference proteome</keyword>
<proteinExistence type="predicted"/>